<name>A0AAD7MUI5_9AGAR</name>
<dbReference type="AlphaFoldDB" id="A0AAD7MUI5"/>
<dbReference type="Proteomes" id="UP001215598">
    <property type="component" value="Unassembled WGS sequence"/>
</dbReference>
<evidence type="ECO:0000313" key="2">
    <source>
        <dbReference type="Proteomes" id="UP001215598"/>
    </source>
</evidence>
<reference evidence="1" key="1">
    <citation type="submission" date="2023-03" db="EMBL/GenBank/DDBJ databases">
        <title>Massive genome expansion in bonnet fungi (Mycena s.s.) driven by repeated elements and novel gene families across ecological guilds.</title>
        <authorList>
            <consortium name="Lawrence Berkeley National Laboratory"/>
            <person name="Harder C.B."/>
            <person name="Miyauchi S."/>
            <person name="Viragh M."/>
            <person name="Kuo A."/>
            <person name="Thoen E."/>
            <person name="Andreopoulos B."/>
            <person name="Lu D."/>
            <person name="Skrede I."/>
            <person name="Drula E."/>
            <person name="Henrissat B."/>
            <person name="Morin E."/>
            <person name="Kohler A."/>
            <person name="Barry K."/>
            <person name="LaButti K."/>
            <person name="Morin E."/>
            <person name="Salamov A."/>
            <person name="Lipzen A."/>
            <person name="Mereny Z."/>
            <person name="Hegedus B."/>
            <person name="Baldrian P."/>
            <person name="Stursova M."/>
            <person name="Weitz H."/>
            <person name="Taylor A."/>
            <person name="Grigoriev I.V."/>
            <person name="Nagy L.G."/>
            <person name="Martin F."/>
            <person name="Kauserud H."/>
        </authorList>
    </citation>
    <scope>NUCLEOTIDE SEQUENCE</scope>
    <source>
        <strain evidence="1">CBHHK182m</strain>
    </source>
</reference>
<dbReference type="EMBL" id="JARKIB010000137">
    <property type="protein sequence ID" value="KAJ7733630.1"/>
    <property type="molecule type" value="Genomic_DNA"/>
</dbReference>
<evidence type="ECO:0000313" key="1">
    <source>
        <dbReference type="EMBL" id="KAJ7733630.1"/>
    </source>
</evidence>
<accession>A0AAD7MUI5</accession>
<sequence length="126" mass="14005">MYPIHKTDELRMRMLSAVDTDNSRCSSLTCALYRPRMPITGHAGTLAVSRDSLSERKPKFDWLILRHGVMNTGGAGGGGYWNKRSSQIYLSQGNSKRRVELDEEFAEGLSAARSRSGLRGFSLAHT</sequence>
<organism evidence="1 2">
    <name type="scientific">Mycena metata</name>
    <dbReference type="NCBI Taxonomy" id="1033252"/>
    <lineage>
        <taxon>Eukaryota</taxon>
        <taxon>Fungi</taxon>
        <taxon>Dikarya</taxon>
        <taxon>Basidiomycota</taxon>
        <taxon>Agaricomycotina</taxon>
        <taxon>Agaricomycetes</taxon>
        <taxon>Agaricomycetidae</taxon>
        <taxon>Agaricales</taxon>
        <taxon>Marasmiineae</taxon>
        <taxon>Mycenaceae</taxon>
        <taxon>Mycena</taxon>
    </lineage>
</organism>
<gene>
    <name evidence="1" type="ORF">B0H16DRAFT_1696088</name>
</gene>
<proteinExistence type="predicted"/>
<protein>
    <submittedName>
        <fullName evidence="1">Uncharacterized protein</fullName>
    </submittedName>
</protein>
<keyword evidence="2" id="KW-1185">Reference proteome</keyword>
<comment type="caution">
    <text evidence="1">The sequence shown here is derived from an EMBL/GenBank/DDBJ whole genome shotgun (WGS) entry which is preliminary data.</text>
</comment>